<dbReference type="InterPro" id="IPR009057">
    <property type="entry name" value="Homeodomain-like_sf"/>
</dbReference>
<dbReference type="SUPFAM" id="SSF46689">
    <property type="entry name" value="Homeodomain-like"/>
    <property type="match status" value="1"/>
</dbReference>
<dbReference type="AlphaFoldDB" id="A0A0C3EZI6"/>
<dbReference type="HOGENOM" id="CLU_056788_1_8_1"/>
<sequence length="123" mass="14098">MVNRRISRDLKECALRLWNLGWEELNIIQGLAVSHSSSIYRWQSLFEELGSVTRPPSPLHGCTCIISRTVLTAVHDIYKSEPDIYLDELVFWLAIHHDIVISKSALHKNLEAGLTRKLLHEIA</sequence>
<protein>
    <submittedName>
        <fullName evidence="1">Uncharacterized protein</fullName>
    </submittedName>
</protein>
<evidence type="ECO:0000313" key="1">
    <source>
        <dbReference type="EMBL" id="KIM73344.1"/>
    </source>
</evidence>
<evidence type="ECO:0000313" key="2">
    <source>
        <dbReference type="Proteomes" id="UP000054166"/>
    </source>
</evidence>
<proteinExistence type="predicted"/>
<reference evidence="2" key="2">
    <citation type="submission" date="2015-01" db="EMBL/GenBank/DDBJ databases">
        <title>Evolutionary Origins and Diversification of the Mycorrhizal Mutualists.</title>
        <authorList>
            <consortium name="DOE Joint Genome Institute"/>
            <consortium name="Mycorrhizal Genomics Consortium"/>
            <person name="Kohler A."/>
            <person name="Kuo A."/>
            <person name="Nagy L.G."/>
            <person name="Floudas D."/>
            <person name="Copeland A."/>
            <person name="Barry K.W."/>
            <person name="Cichocki N."/>
            <person name="Veneault-Fourrey C."/>
            <person name="LaButti K."/>
            <person name="Lindquist E.A."/>
            <person name="Lipzen A."/>
            <person name="Lundell T."/>
            <person name="Morin E."/>
            <person name="Murat C."/>
            <person name="Riley R."/>
            <person name="Ohm R."/>
            <person name="Sun H."/>
            <person name="Tunlid A."/>
            <person name="Henrissat B."/>
            <person name="Grigoriev I.V."/>
            <person name="Hibbett D.S."/>
            <person name="Martin F."/>
        </authorList>
    </citation>
    <scope>NUCLEOTIDE SEQUENCE [LARGE SCALE GENOMIC DNA]</scope>
    <source>
        <strain evidence="2">F 1598</strain>
    </source>
</reference>
<reference evidence="1 2" key="1">
    <citation type="submission" date="2014-04" db="EMBL/GenBank/DDBJ databases">
        <authorList>
            <consortium name="DOE Joint Genome Institute"/>
            <person name="Kuo A."/>
            <person name="Tarkka M."/>
            <person name="Buscot F."/>
            <person name="Kohler A."/>
            <person name="Nagy L.G."/>
            <person name="Floudas D."/>
            <person name="Copeland A."/>
            <person name="Barry K.W."/>
            <person name="Cichocki N."/>
            <person name="Veneault-Fourrey C."/>
            <person name="LaButti K."/>
            <person name="Lindquist E.A."/>
            <person name="Lipzen A."/>
            <person name="Lundell T."/>
            <person name="Morin E."/>
            <person name="Murat C."/>
            <person name="Sun H."/>
            <person name="Tunlid A."/>
            <person name="Henrissat B."/>
            <person name="Grigoriev I.V."/>
            <person name="Hibbett D.S."/>
            <person name="Martin F."/>
            <person name="Nordberg H.P."/>
            <person name="Cantor M.N."/>
            <person name="Hua S.X."/>
        </authorList>
    </citation>
    <scope>NUCLEOTIDE SEQUENCE [LARGE SCALE GENOMIC DNA]</scope>
    <source>
        <strain evidence="1 2">F 1598</strain>
    </source>
</reference>
<gene>
    <name evidence="1" type="ORF">PILCRDRAFT_15316</name>
</gene>
<dbReference type="Proteomes" id="UP000054166">
    <property type="component" value="Unassembled WGS sequence"/>
</dbReference>
<dbReference type="EMBL" id="KN833085">
    <property type="protein sequence ID" value="KIM73344.1"/>
    <property type="molecule type" value="Genomic_DNA"/>
</dbReference>
<dbReference type="STRING" id="765440.A0A0C3EZI6"/>
<dbReference type="InParanoid" id="A0A0C3EZI6"/>
<organism evidence="1 2">
    <name type="scientific">Piloderma croceum (strain F 1598)</name>
    <dbReference type="NCBI Taxonomy" id="765440"/>
    <lineage>
        <taxon>Eukaryota</taxon>
        <taxon>Fungi</taxon>
        <taxon>Dikarya</taxon>
        <taxon>Basidiomycota</taxon>
        <taxon>Agaricomycotina</taxon>
        <taxon>Agaricomycetes</taxon>
        <taxon>Agaricomycetidae</taxon>
        <taxon>Atheliales</taxon>
        <taxon>Atheliaceae</taxon>
        <taxon>Piloderma</taxon>
    </lineage>
</organism>
<keyword evidence="2" id="KW-1185">Reference proteome</keyword>
<dbReference type="OrthoDB" id="2266637at2759"/>
<accession>A0A0C3EZI6</accession>
<name>A0A0C3EZI6_PILCF</name>